<name>I6QLD6_RHIML</name>
<dbReference type="InterPro" id="IPR029413">
    <property type="entry name" value="RG-lyase_II"/>
</dbReference>
<accession>I6QLD6</accession>
<dbReference type="EMBL" id="JQ753316">
    <property type="protein sequence ID" value="AFM35680.1"/>
    <property type="molecule type" value="Genomic_DNA"/>
</dbReference>
<proteinExistence type="predicted"/>
<evidence type="ECO:0000313" key="2">
    <source>
        <dbReference type="EMBL" id="AFM35680.1"/>
    </source>
</evidence>
<dbReference type="SUPFAM" id="SSF49464">
    <property type="entry name" value="Carboxypeptidase regulatory domain-like"/>
    <property type="match status" value="1"/>
</dbReference>
<protein>
    <recommendedName>
        <fullName evidence="1">Rhamnogalacturonan lyase domain-containing protein</fullName>
    </recommendedName>
</protein>
<dbReference type="InterPro" id="IPR008969">
    <property type="entry name" value="CarboxyPept-like_regulatory"/>
</dbReference>
<dbReference type="InterPro" id="IPR008972">
    <property type="entry name" value="Cupredoxin"/>
</dbReference>
<sequence length="269" mass="28877">MVHKSPSSGRACPLIGSNAMLAPLRLASFAFALLAAFVAPCFGGGAGVTYQERPVIGGGRLEGRILAADHVPITERILITKDQEICGNERMLGEDLPAGAGLAGAIIFFPDIVGGKPFATNQTTEIMQKGCRFISARAVNGPNARLRLANLDSITHNIHVSEVIGRGSRAIHNVGQYPGGSDLELPVTLTRGNVVRLTCGIHSFMETWIFVARNPYYAVADENGAFAINDIPAGQHRLALWHPSYGAEYLTVTMRPGQRINLTHSLRLK</sequence>
<dbReference type="AlphaFoldDB" id="I6QLD6"/>
<reference evidence="2" key="1">
    <citation type="journal article" date="2013" name="FEMS Microbiol. Lett.">
        <title>rptA, a novel gene from Ensifer (Sinorhizobium) meliloti involved in conjugal transfer.</title>
        <authorList>
            <person name="Pistorio M."/>
            <person name="Torres Tejerizo G.A."/>
            <person name="Del Papa M.F."/>
            <person name="de Los Angeles Giusti M."/>
            <person name="Lozano M."/>
            <person name="Lagares A."/>
        </authorList>
    </citation>
    <scope>NUCLEOTIDE SEQUENCE</scope>
    <source>
        <strain evidence="2">LPU88</strain>
    </source>
</reference>
<evidence type="ECO:0000259" key="1">
    <source>
        <dbReference type="Pfam" id="PF14686"/>
    </source>
</evidence>
<dbReference type="Pfam" id="PF14686">
    <property type="entry name" value="fn3_3"/>
    <property type="match status" value="1"/>
</dbReference>
<organism evidence="2">
    <name type="scientific">Rhizobium meliloti</name>
    <name type="common">Ensifer meliloti</name>
    <name type="synonym">Sinorhizobium meliloti</name>
    <dbReference type="NCBI Taxonomy" id="382"/>
    <lineage>
        <taxon>Bacteria</taxon>
        <taxon>Pseudomonadati</taxon>
        <taxon>Pseudomonadota</taxon>
        <taxon>Alphaproteobacteria</taxon>
        <taxon>Hyphomicrobiales</taxon>
        <taxon>Rhizobiaceae</taxon>
        <taxon>Sinorhizobium/Ensifer group</taxon>
        <taxon>Sinorhizobium</taxon>
    </lineage>
</organism>
<dbReference type="SUPFAM" id="SSF49503">
    <property type="entry name" value="Cupredoxins"/>
    <property type="match status" value="1"/>
</dbReference>
<feature type="domain" description="Rhamnogalacturonan lyase" evidence="1">
    <location>
        <begin position="216"/>
        <end position="261"/>
    </location>
</feature>